<organism evidence="1">
    <name type="scientific">Ceratitis capitata</name>
    <name type="common">Mediterranean fruit fly</name>
    <name type="synonym">Tephritis capitata</name>
    <dbReference type="NCBI Taxonomy" id="7213"/>
    <lineage>
        <taxon>Eukaryota</taxon>
        <taxon>Metazoa</taxon>
        <taxon>Ecdysozoa</taxon>
        <taxon>Arthropoda</taxon>
        <taxon>Hexapoda</taxon>
        <taxon>Insecta</taxon>
        <taxon>Pterygota</taxon>
        <taxon>Neoptera</taxon>
        <taxon>Endopterygota</taxon>
        <taxon>Diptera</taxon>
        <taxon>Brachycera</taxon>
        <taxon>Muscomorpha</taxon>
        <taxon>Tephritoidea</taxon>
        <taxon>Tephritidae</taxon>
        <taxon>Ceratitis</taxon>
        <taxon>Ceratitis</taxon>
    </lineage>
</organism>
<protein>
    <submittedName>
        <fullName evidence="1">Uncharacterized protein</fullName>
    </submittedName>
</protein>
<reference evidence="1" key="2">
    <citation type="journal article" date="2014" name="BMC Genomics">
        <title>A genomic perspective to assessing quality of mass-reared SIT flies used in Mediterranean fruit fly (Ceratitis capitata) eradication in California.</title>
        <authorList>
            <person name="Calla B."/>
            <person name="Hall B."/>
            <person name="Hou S."/>
            <person name="Geib S.M."/>
        </authorList>
    </citation>
    <scope>NUCLEOTIDE SEQUENCE</scope>
</reference>
<sequence>MIANDTCQWIMANKHSNNKKKTTKCSNKIKQIDIQNARLHIVILRICVRHGLATTAGSAVKSRKRQQIQQKHLTATSKAYNTLENVWKKKRLLVSVAKNDKSNNKSI</sequence>
<name>W8CB43_CERCA</name>
<reference evidence="1" key="1">
    <citation type="submission" date="2013-07" db="EMBL/GenBank/DDBJ databases">
        <authorList>
            <person name="Geib S."/>
        </authorList>
    </citation>
    <scope>NUCLEOTIDE SEQUENCE</scope>
</reference>
<proteinExistence type="evidence at transcript level"/>
<accession>W8CB43</accession>
<evidence type="ECO:0000313" key="1">
    <source>
        <dbReference type="EMBL" id="JAC05762.1"/>
    </source>
</evidence>
<dbReference type="EMBL" id="GAMC01000794">
    <property type="protein sequence ID" value="JAC05762.1"/>
    <property type="molecule type" value="mRNA"/>
</dbReference>
<dbReference type="AlphaFoldDB" id="W8CB43"/>